<evidence type="ECO:0008006" key="4">
    <source>
        <dbReference type="Google" id="ProtNLM"/>
    </source>
</evidence>
<comment type="caution">
    <text evidence="2">The sequence shown here is derived from an EMBL/GenBank/DDBJ whole genome shotgun (WGS) entry which is preliminary data.</text>
</comment>
<dbReference type="Gene3D" id="2.130.10.30">
    <property type="entry name" value="Regulator of chromosome condensation 1/beta-lactamase-inhibitor protein II"/>
    <property type="match status" value="2"/>
</dbReference>
<protein>
    <recommendedName>
        <fullName evidence="4">Chromosome condensation regulator RCC1</fullName>
    </recommendedName>
</protein>
<dbReference type="EMBL" id="JACHIA010000015">
    <property type="protein sequence ID" value="MBB6072448.1"/>
    <property type="molecule type" value="Genomic_DNA"/>
</dbReference>
<dbReference type="InterPro" id="IPR000408">
    <property type="entry name" value="Reg_chr_condens"/>
</dbReference>
<proteinExistence type="predicted"/>
<reference evidence="2 3" key="1">
    <citation type="submission" date="2020-08" db="EMBL/GenBank/DDBJ databases">
        <title>Genomic Encyclopedia of Type Strains, Phase IV (KMG-IV): sequencing the most valuable type-strain genomes for metagenomic binning, comparative biology and taxonomic classification.</title>
        <authorList>
            <person name="Goeker M."/>
        </authorList>
    </citation>
    <scope>NUCLEOTIDE SEQUENCE [LARGE SCALE GENOMIC DNA]</scope>
    <source>
        <strain evidence="2 3">DSM 29007</strain>
    </source>
</reference>
<dbReference type="InterPro" id="IPR009091">
    <property type="entry name" value="RCC1/BLIP-II"/>
</dbReference>
<keyword evidence="1" id="KW-0732">Signal</keyword>
<evidence type="ECO:0000313" key="3">
    <source>
        <dbReference type="Proteomes" id="UP000582837"/>
    </source>
</evidence>
<dbReference type="RefSeq" id="WP_170038312.1">
    <property type="nucleotide sequence ID" value="NZ_JACHIA010000015.1"/>
</dbReference>
<dbReference type="AlphaFoldDB" id="A0A841H3A1"/>
<organism evidence="2 3">
    <name type="scientific">Longimicrobium terrae</name>
    <dbReference type="NCBI Taxonomy" id="1639882"/>
    <lineage>
        <taxon>Bacteria</taxon>
        <taxon>Pseudomonadati</taxon>
        <taxon>Gemmatimonadota</taxon>
        <taxon>Longimicrobiia</taxon>
        <taxon>Longimicrobiales</taxon>
        <taxon>Longimicrobiaceae</taxon>
        <taxon>Longimicrobium</taxon>
    </lineage>
</organism>
<dbReference type="PROSITE" id="PS50012">
    <property type="entry name" value="RCC1_3"/>
    <property type="match status" value="6"/>
</dbReference>
<accession>A0A841H3A1</accession>
<feature type="signal peptide" evidence="1">
    <location>
        <begin position="1"/>
        <end position="27"/>
    </location>
</feature>
<dbReference type="PRINTS" id="PR00633">
    <property type="entry name" value="RCCNDNSATION"/>
</dbReference>
<dbReference type="PANTHER" id="PTHR45982:SF1">
    <property type="entry name" value="REGULATOR OF CHROMOSOME CONDENSATION"/>
    <property type="match status" value="1"/>
</dbReference>
<dbReference type="Pfam" id="PF00415">
    <property type="entry name" value="RCC1"/>
    <property type="match status" value="6"/>
</dbReference>
<dbReference type="InterPro" id="IPR051553">
    <property type="entry name" value="Ran_GTPase-activating"/>
</dbReference>
<name>A0A841H3A1_9BACT</name>
<dbReference type="GO" id="GO:0005737">
    <property type="term" value="C:cytoplasm"/>
    <property type="evidence" value="ECO:0007669"/>
    <property type="project" value="TreeGrafter"/>
</dbReference>
<gene>
    <name evidence="2" type="ORF">HNQ61_004110</name>
</gene>
<evidence type="ECO:0000313" key="2">
    <source>
        <dbReference type="EMBL" id="MBB6072448.1"/>
    </source>
</evidence>
<dbReference type="Proteomes" id="UP000582837">
    <property type="component" value="Unassembled WGS sequence"/>
</dbReference>
<dbReference type="SUPFAM" id="SSF50985">
    <property type="entry name" value="RCC1/BLIP-II"/>
    <property type="match status" value="1"/>
</dbReference>
<dbReference type="PROSITE" id="PS51257">
    <property type="entry name" value="PROKAR_LIPOPROTEIN"/>
    <property type="match status" value="1"/>
</dbReference>
<evidence type="ECO:0000256" key="1">
    <source>
        <dbReference type="SAM" id="SignalP"/>
    </source>
</evidence>
<feature type="chain" id="PRO_5032520673" description="Chromosome condensation regulator RCC1" evidence="1">
    <location>
        <begin position="28"/>
        <end position="444"/>
    </location>
</feature>
<keyword evidence="3" id="KW-1185">Reference proteome</keyword>
<dbReference type="PANTHER" id="PTHR45982">
    <property type="entry name" value="REGULATOR OF CHROMOSOME CONDENSATION"/>
    <property type="match status" value="1"/>
</dbReference>
<dbReference type="GO" id="GO:0005085">
    <property type="term" value="F:guanyl-nucleotide exchange factor activity"/>
    <property type="evidence" value="ECO:0007669"/>
    <property type="project" value="TreeGrafter"/>
</dbReference>
<sequence length="444" mass="43472">MKQWTVRVIPALALAAALGACSDSALAPEPRDAAAGVDANGAGSGLARAFLSVSAGLGFTCGTTLDGAAYCWGENGSGQLGTGDFDARAVPARVAGVPAALAASTGAAHACALTAAGEVYCWGDNSAGQLGDGTTSGSASPVRVRRPAGVRFVSVTTGAVHGCGLATDRATYCWGDNSAGQLGDGTLNGSSVPVRVQAPAGAVFRSVRSGDGAAHTCAVGAAGAAWCWGDNSYGQLGTGAAGAPSTVPVRVAGGVRFTAVAGSGLGHTCAVSTAAQAYCWGDNSNGQLGDGTTVPRPLPTAVLSTRRYASVETGWFHSCGSTFLSGAYCWGDANGGKLGNGTASGFTAAPVAVTASQGFGQMDPGADHSCARRVDGAAYCWGQGFSGQLGDGQSTNSAVPVRVANPGSTPAASRAAGAGRAQARDGVAEWCRARAARGAAVICA</sequence>